<evidence type="ECO:0000313" key="3">
    <source>
        <dbReference type="EMBL" id="RJY15115.1"/>
    </source>
</evidence>
<dbReference type="OrthoDB" id="9151209at2"/>
<gene>
    <name evidence="3" type="ORF">D5R81_10160</name>
</gene>
<accession>A0A3A6TTC5</accession>
<evidence type="ECO:0000313" key="4">
    <source>
        <dbReference type="Proteomes" id="UP000273022"/>
    </source>
</evidence>
<dbReference type="Proteomes" id="UP000273022">
    <property type="component" value="Unassembled WGS sequence"/>
</dbReference>
<keyword evidence="2" id="KW-0812">Transmembrane</keyword>
<feature type="coiled-coil region" evidence="1">
    <location>
        <begin position="52"/>
        <end position="98"/>
    </location>
</feature>
<dbReference type="RefSeq" id="WP_121853531.1">
    <property type="nucleotide sequence ID" value="NZ_CP037952.1"/>
</dbReference>
<keyword evidence="4" id="KW-1185">Reference proteome</keyword>
<proteinExistence type="predicted"/>
<protein>
    <submittedName>
        <fullName evidence="3">MSHA biogenesis protein MshJ</fullName>
    </submittedName>
</protein>
<dbReference type="EMBL" id="QYYH01000055">
    <property type="protein sequence ID" value="RJY15115.1"/>
    <property type="molecule type" value="Genomic_DNA"/>
</dbReference>
<keyword evidence="2" id="KW-1133">Transmembrane helix</keyword>
<name>A0A3A6TTC5_9GAMM</name>
<comment type="caution">
    <text evidence="3">The sequence shown here is derived from an EMBL/GenBank/DDBJ whole genome shotgun (WGS) entry which is preliminary data.</text>
</comment>
<dbReference type="AlphaFoldDB" id="A0A3A6TTC5"/>
<keyword evidence="1" id="KW-0175">Coiled coil</keyword>
<reference evidence="3 4" key="1">
    <citation type="submission" date="2018-09" db="EMBL/GenBank/DDBJ databases">
        <title>Phylogeny of the Shewanellaceae, and recommendation for two new genera, Pseudoshewanella and Parashewanella.</title>
        <authorList>
            <person name="Wang G."/>
        </authorList>
    </citation>
    <scope>NUCLEOTIDE SEQUENCE [LARGE SCALE GENOMIC DNA]</scope>
    <source>
        <strain evidence="3 4">KCTC 22492</strain>
    </source>
</reference>
<feature type="transmembrane region" description="Helical" evidence="2">
    <location>
        <begin position="21"/>
        <end position="43"/>
    </location>
</feature>
<keyword evidence="2" id="KW-0472">Membrane</keyword>
<evidence type="ECO:0000256" key="1">
    <source>
        <dbReference type="SAM" id="Coils"/>
    </source>
</evidence>
<organism evidence="3 4">
    <name type="scientific">Parashewanella spongiae</name>
    <dbReference type="NCBI Taxonomy" id="342950"/>
    <lineage>
        <taxon>Bacteria</taxon>
        <taxon>Pseudomonadati</taxon>
        <taxon>Pseudomonadota</taxon>
        <taxon>Gammaproteobacteria</taxon>
        <taxon>Alteromonadales</taxon>
        <taxon>Shewanellaceae</taxon>
        <taxon>Parashewanella</taxon>
    </lineage>
</organism>
<evidence type="ECO:0000256" key="2">
    <source>
        <dbReference type="SAM" id="Phobius"/>
    </source>
</evidence>
<sequence>MKKLLIWADRFNTLSIRERSLVVTASIALVGWLCFLSLESFYLTSQRAHMQLRDLNKQNELTEQLLTNYQQQLAQDPNLDYRNQLKHVESEIQLLDDRLKTKFVDIVPSDKMPLLLQQLLSRSKGVRLIAMESIAPKPLLDFKDSETKMISLNLYRHGIKLRLNTDYFSFLTFIKSIEALPNKLYWKRLDYQVIEFPQAEVELELYTLSVSKEFISVAKAQ</sequence>